<evidence type="ECO:0000313" key="2">
    <source>
        <dbReference type="Proteomes" id="UP001515480"/>
    </source>
</evidence>
<evidence type="ECO:0000313" key="1">
    <source>
        <dbReference type="EMBL" id="KAL1520058.1"/>
    </source>
</evidence>
<keyword evidence="2" id="KW-1185">Reference proteome</keyword>
<gene>
    <name evidence="1" type="ORF">AB1Y20_023533</name>
</gene>
<accession>A0AB34JGJ0</accession>
<dbReference type="EMBL" id="JBGBPQ010000009">
    <property type="protein sequence ID" value="KAL1520058.1"/>
    <property type="molecule type" value="Genomic_DNA"/>
</dbReference>
<dbReference type="GO" id="GO:0008081">
    <property type="term" value="F:phosphoric diester hydrolase activity"/>
    <property type="evidence" value="ECO:0007669"/>
    <property type="project" value="InterPro"/>
</dbReference>
<reference evidence="1 2" key="1">
    <citation type="journal article" date="2024" name="Science">
        <title>Giant polyketide synthase enzymes in the biosynthesis of giant marine polyether toxins.</title>
        <authorList>
            <person name="Fallon T.R."/>
            <person name="Shende V.V."/>
            <person name="Wierzbicki I.H."/>
            <person name="Pendleton A.L."/>
            <person name="Watervoot N.F."/>
            <person name="Auber R.P."/>
            <person name="Gonzalez D.J."/>
            <person name="Wisecaver J.H."/>
            <person name="Moore B.S."/>
        </authorList>
    </citation>
    <scope>NUCLEOTIDE SEQUENCE [LARGE SCALE GENOMIC DNA]</scope>
    <source>
        <strain evidence="1 2">12B1</strain>
    </source>
</reference>
<name>A0AB34JGJ0_PRYPA</name>
<dbReference type="Proteomes" id="UP001515480">
    <property type="component" value="Unassembled WGS sequence"/>
</dbReference>
<dbReference type="InterPro" id="IPR017946">
    <property type="entry name" value="PLC-like_Pdiesterase_TIM-brl"/>
</dbReference>
<sequence>MAVDALTCANLAKLTVVSHRGASGAPSDPPIVTEHALHSLRRAGVRSVDFDVFWTRDDTAHVAHPSGLLPLLPRGVRSAFELTDAGAAALPAGPLLRVPRLLALVRDLNLTISLDL</sequence>
<dbReference type="SUPFAM" id="SSF51695">
    <property type="entry name" value="PLC-like phosphodiesterases"/>
    <property type="match status" value="1"/>
</dbReference>
<proteinExistence type="predicted"/>
<dbReference type="AlphaFoldDB" id="A0AB34JGJ0"/>
<organism evidence="1 2">
    <name type="scientific">Prymnesium parvum</name>
    <name type="common">Toxic golden alga</name>
    <dbReference type="NCBI Taxonomy" id="97485"/>
    <lineage>
        <taxon>Eukaryota</taxon>
        <taxon>Haptista</taxon>
        <taxon>Haptophyta</taxon>
        <taxon>Prymnesiophyceae</taxon>
        <taxon>Prymnesiales</taxon>
        <taxon>Prymnesiaceae</taxon>
        <taxon>Prymnesium</taxon>
    </lineage>
</organism>
<dbReference type="GO" id="GO:0006629">
    <property type="term" value="P:lipid metabolic process"/>
    <property type="evidence" value="ECO:0007669"/>
    <property type="project" value="InterPro"/>
</dbReference>
<protein>
    <recommendedName>
        <fullName evidence="3">Glycerophosphodiester phosphodiesterase</fullName>
    </recommendedName>
</protein>
<evidence type="ECO:0008006" key="3">
    <source>
        <dbReference type="Google" id="ProtNLM"/>
    </source>
</evidence>
<comment type="caution">
    <text evidence="1">The sequence shown here is derived from an EMBL/GenBank/DDBJ whole genome shotgun (WGS) entry which is preliminary data.</text>
</comment>
<dbReference type="Gene3D" id="3.20.20.190">
    <property type="entry name" value="Phosphatidylinositol (PI) phosphodiesterase"/>
    <property type="match status" value="1"/>
</dbReference>